<evidence type="ECO:0000256" key="11">
    <source>
        <dbReference type="RuleBase" id="RU000304"/>
    </source>
</evidence>
<dbReference type="SMART" id="SM00220">
    <property type="entry name" value="S_TKc"/>
    <property type="match status" value="1"/>
</dbReference>
<keyword evidence="4" id="KW-0808">Transferase</keyword>
<sequence>SFNNWDSDKMLSLSQDGSGSCSVDVSLPPGRHYFKFYVPDGHDQWRLCQGYSTVTDDNHNVNHYLDVVAPMKHVTPLLTESKYLTVSFSDGVHHRVGSLTEFFGDFDQSQTEDNKLYLGGGSFGRVYKLTKTTDHPELPRGTYAVKLQTICEKDKKNMIQELAVGVYRMDCDYVVRFMDHFVQEKEKGIFQLVLVMELCPGTTLEEWIKSGRWASVPDATKLVVMYKMLLGLKALRDGDVIHRDLKPDNIMVAIEGSDVSVKIIDLGYCKPMKEQERLTNSLVGNPLYRSPEMYKGLPYSFITDLFSVGLMFNQLMHLGHWAMAGVRYQADVQLRHKSDRMVMTDTDTGIRGLADIINSMVTYPPEDRADCSDVIPRMQQLIQQCNTPVPPVPPAPVPSESTVTSITGRIHL</sequence>
<comment type="caution">
    <text evidence="13">The sequence shown here is derived from an EMBL/GenBank/DDBJ whole genome shotgun (WGS) entry which is preliminary data.</text>
</comment>
<evidence type="ECO:0000256" key="5">
    <source>
        <dbReference type="ARBA" id="ARBA00022741"/>
    </source>
</evidence>
<dbReference type="PROSITE" id="PS00108">
    <property type="entry name" value="PROTEIN_KINASE_ST"/>
    <property type="match status" value="1"/>
</dbReference>
<evidence type="ECO:0000259" key="12">
    <source>
        <dbReference type="PROSITE" id="PS50011"/>
    </source>
</evidence>
<reference evidence="13 14" key="1">
    <citation type="journal article" date="2018" name="PLoS ONE">
        <title>The draft genome of Kipferlia bialata reveals reductive genome evolution in fornicate parasites.</title>
        <authorList>
            <person name="Tanifuji G."/>
            <person name="Takabayashi S."/>
            <person name="Kume K."/>
            <person name="Takagi M."/>
            <person name="Nakayama T."/>
            <person name="Kamikawa R."/>
            <person name="Inagaki Y."/>
            <person name="Hashimoto T."/>
        </authorList>
    </citation>
    <scope>NUCLEOTIDE SEQUENCE [LARGE SCALE GENOMIC DNA]</scope>
    <source>
        <strain evidence="13">NY0173</strain>
    </source>
</reference>
<evidence type="ECO:0000256" key="9">
    <source>
        <dbReference type="ARBA" id="ARBA00048679"/>
    </source>
</evidence>
<accession>A0A9K3CXE1</accession>
<dbReference type="AlphaFoldDB" id="A0A9K3CXE1"/>
<dbReference type="OrthoDB" id="341578at2759"/>
<dbReference type="InterPro" id="IPR008271">
    <property type="entry name" value="Ser/Thr_kinase_AS"/>
</dbReference>
<organism evidence="13 14">
    <name type="scientific">Kipferlia bialata</name>
    <dbReference type="NCBI Taxonomy" id="797122"/>
    <lineage>
        <taxon>Eukaryota</taxon>
        <taxon>Metamonada</taxon>
        <taxon>Carpediemonas-like organisms</taxon>
        <taxon>Kipferlia</taxon>
    </lineage>
</organism>
<dbReference type="InterPro" id="IPR013783">
    <property type="entry name" value="Ig-like_fold"/>
</dbReference>
<evidence type="ECO:0000256" key="10">
    <source>
        <dbReference type="PROSITE-ProRule" id="PRU10141"/>
    </source>
</evidence>
<keyword evidence="3 11" id="KW-0723">Serine/threonine-protein kinase</keyword>
<evidence type="ECO:0000256" key="1">
    <source>
        <dbReference type="ARBA" id="ARBA00010886"/>
    </source>
</evidence>
<comment type="catalytic activity">
    <reaction evidence="9">
        <text>L-seryl-[protein] + ATP = O-phospho-L-seryl-[protein] + ADP + H(+)</text>
        <dbReference type="Rhea" id="RHEA:17989"/>
        <dbReference type="Rhea" id="RHEA-COMP:9863"/>
        <dbReference type="Rhea" id="RHEA-COMP:11604"/>
        <dbReference type="ChEBI" id="CHEBI:15378"/>
        <dbReference type="ChEBI" id="CHEBI:29999"/>
        <dbReference type="ChEBI" id="CHEBI:30616"/>
        <dbReference type="ChEBI" id="CHEBI:83421"/>
        <dbReference type="ChEBI" id="CHEBI:456216"/>
        <dbReference type="EC" id="2.7.11.1"/>
    </reaction>
</comment>
<evidence type="ECO:0000256" key="4">
    <source>
        <dbReference type="ARBA" id="ARBA00022679"/>
    </source>
</evidence>
<gene>
    <name evidence="13" type="ORF">KIPB_006688</name>
</gene>
<dbReference type="SUPFAM" id="SSF56112">
    <property type="entry name" value="Protein kinase-like (PK-like)"/>
    <property type="match status" value="1"/>
</dbReference>
<proteinExistence type="inferred from homology"/>
<feature type="non-terminal residue" evidence="13">
    <location>
        <position position="1"/>
    </location>
</feature>
<comment type="catalytic activity">
    <reaction evidence="8">
        <text>L-threonyl-[protein] + ATP = O-phospho-L-threonyl-[protein] + ADP + H(+)</text>
        <dbReference type="Rhea" id="RHEA:46608"/>
        <dbReference type="Rhea" id="RHEA-COMP:11060"/>
        <dbReference type="Rhea" id="RHEA-COMP:11605"/>
        <dbReference type="ChEBI" id="CHEBI:15378"/>
        <dbReference type="ChEBI" id="CHEBI:30013"/>
        <dbReference type="ChEBI" id="CHEBI:30616"/>
        <dbReference type="ChEBI" id="CHEBI:61977"/>
        <dbReference type="ChEBI" id="CHEBI:456216"/>
        <dbReference type="EC" id="2.7.11.1"/>
    </reaction>
</comment>
<feature type="binding site" evidence="10">
    <location>
        <position position="146"/>
    </location>
    <ligand>
        <name>ATP</name>
        <dbReference type="ChEBI" id="CHEBI:30616"/>
    </ligand>
</feature>
<evidence type="ECO:0000256" key="2">
    <source>
        <dbReference type="ARBA" id="ARBA00012513"/>
    </source>
</evidence>
<evidence type="ECO:0000313" key="14">
    <source>
        <dbReference type="Proteomes" id="UP000265618"/>
    </source>
</evidence>
<evidence type="ECO:0000256" key="3">
    <source>
        <dbReference type="ARBA" id="ARBA00022527"/>
    </source>
</evidence>
<dbReference type="Gene3D" id="1.10.510.10">
    <property type="entry name" value="Transferase(Phosphotransferase) domain 1"/>
    <property type="match status" value="1"/>
</dbReference>
<dbReference type="InterPro" id="IPR011009">
    <property type="entry name" value="Kinase-like_dom_sf"/>
</dbReference>
<dbReference type="EMBL" id="BDIP01001754">
    <property type="protein sequence ID" value="GIQ85074.1"/>
    <property type="molecule type" value="Genomic_DNA"/>
</dbReference>
<dbReference type="PANTHER" id="PTHR43671:SF98">
    <property type="entry name" value="SERINE_THREONINE-PROTEIN KINASE NEK11"/>
    <property type="match status" value="1"/>
</dbReference>
<feature type="domain" description="Protein kinase" evidence="12">
    <location>
        <begin position="112"/>
        <end position="382"/>
    </location>
</feature>
<dbReference type="CDD" id="cd02859">
    <property type="entry name" value="E_set_AMPKbeta_like_N"/>
    <property type="match status" value="1"/>
</dbReference>
<dbReference type="PROSITE" id="PS00107">
    <property type="entry name" value="PROTEIN_KINASE_ATP"/>
    <property type="match status" value="1"/>
</dbReference>
<dbReference type="PANTHER" id="PTHR43671">
    <property type="entry name" value="SERINE/THREONINE-PROTEIN KINASE NEK"/>
    <property type="match status" value="1"/>
</dbReference>
<dbReference type="InterPro" id="IPR014756">
    <property type="entry name" value="Ig_E-set"/>
</dbReference>
<dbReference type="PROSITE" id="PS50011">
    <property type="entry name" value="PROTEIN_KINASE_DOM"/>
    <property type="match status" value="1"/>
</dbReference>
<dbReference type="InterPro" id="IPR032640">
    <property type="entry name" value="AMPK1_CBM"/>
</dbReference>
<evidence type="ECO:0000313" key="13">
    <source>
        <dbReference type="EMBL" id="GIQ85074.1"/>
    </source>
</evidence>
<comment type="similarity">
    <text evidence="1">Belongs to the protein kinase superfamily. NEK Ser/Thr protein kinase family. NIMA subfamily.</text>
</comment>
<name>A0A9K3CXE1_9EUKA</name>
<dbReference type="Pfam" id="PF16561">
    <property type="entry name" value="AMPK1_CBM"/>
    <property type="match status" value="1"/>
</dbReference>
<dbReference type="Pfam" id="PF00069">
    <property type="entry name" value="Pkinase"/>
    <property type="match status" value="1"/>
</dbReference>
<dbReference type="EC" id="2.7.11.1" evidence="2"/>
<protein>
    <recommendedName>
        <fullName evidence="2">non-specific serine/threonine protein kinase</fullName>
        <ecNumber evidence="2">2.7.11.1</ecNumber>
    </recommendedName>
</protein>
<dbReference type="GO" id="GO:0005524">
    <property type="term" value="F:ATP binding"/>
    <property type="evidence" value="ECO:0007669"/>
    <property type="project" value="UniProtKB-UniRule"/>
</dbReference>
<dbReference type="GO" id="GO:0004674">
    <property type="term" value="F:protein serine/threonine kinase activity"/>
    <property type="evidence" value="ECO:0007669"/>
    <property type="project" value="UniProtKB-KW"/>
</dbReference>
<dbReference type="Proteomes" id="UP000265618">
    <property type="component" value="Unassembled WGS sequence"/>
</dbReference>
<evidence type="ECO:0000256" key="7">
    <source>
        <dbReference type="ARBA" id="ARBA00022840"/>
    </source>
</evidence>
<dbReference type="CDD" id="cd00180">
    <property type="entry name" value="PKc"/>
    <property type="match status" value="1"/>
</dbReference>
<keyword evidence="6" id="KW-0418">Kinase</keyword>
<dbReference type="InterPro" id="IPR017441">
    <property type="entry name" value="Protein_kinase_ATP_BS"/>
</dbReference>
<keyword evidence="7 10" id="KW-0067">ATP-binding</keyword>
<dbReference type="Gene3D" id="2.60.40.10">
    <property type="entry name" value="Immunoglobulins"/>
    <property type="match status" value="1"/>
</dbReference>
<evidence type="ECO:0000256" key="8">
    <source>
        <dbReference type="ARBA" id="ARBA00047899"/>
    </source>
</evidence>
<keyword evidence="14" id="KW-1185">Reference proteome</keyword>
<evidence type="ECO:0000256" key="6">
    <source>
        <dbReference type="ARBA" id="ARBA00022777"/>
    </source>
</evidence>
<keyword evidence="5 10" id="KW-0547">Nucleotide-binding</keyword>
<dbReference type="InterPro" id="IPR000719">
    <property type="entry name" value="Prot_kinase_dom"/>
</dbReference>
<dbReference type="InterPro" id="IPR050660">
    <property type="entry name" value="NEK_Ser/Thr_kinase"/>
</dbReference>
<dbReference type="SUPFAM" id="SSF81296">
    <property type="entry name" value="E set domains"/>
    <property type="match status" value="1"/>
</dbReference>